<evidence type="ECO:0000313" key="2">
    <source>
        <dbReference type="EMBL" id="URE06952.1"/>
    </source>
</evidence>
<feature type="region of interest" description="Disordered" evidence="1">
    <location>
        <begin position="397"/>
        <end position="416"/>
    </location>
</feature>
<dbReference type="Proteomes" id="UP001055439">
    <property type="component" value="Chromosome 5"/>
</dbReference>
<organism evidence="2 3">
    <name type="scientific">Musa troglodytarum</name>
    <name type="common">fe'i banana</name>
    <dbReference type="NCBI Taxonomy" id="320322"/>
    <lineage>
        <taxon>Eukaryota</taxon>
        <taxon>Viridiplantae</taxon>
        <taxon>Streptophyta</taxon>
        <taxon>Embryophyta</taxon>
        <taxon>Tracheophyta</taxon>
        <taxon>Spermatophyta</taxon>
        <taxon>Magnoliopsida</taxon>
        <taxon>Liliopsida</taxon>
        <taxon>Zingiberales</taxon>
        <taxon>Musaceae</taxon>
        <taxon>Musa</taxon>
    </lineage>
</organism>
<feature type="region of interest" description="Disordered" evidence="1">
    <location>
        <begin position="144"/>
        <end position="340"/>
    </location>
</feature>
<accession>A0A9E7K7I5</accession>
<feature type="region of interest" description="Disordered" evidence="1">
    <location>
        <begin position="66"/>
        <end position="113"/>
    </location>
</feature>
<feature type="region of interest" description="Disordered" evidence="1">
    <location>
        <begin position="441"/>
        <end position="480"/>
    </location>
</feature>
<feature type="compositionally biased region" description="Basic residues" evidence="1">
    <location>
        <begin position="70"/>
        <end position="79"/>
    </location>
</feature>
<feature type="compositionally biased region" description="Polar residues" evidence="1">
    <location>
        <begin position="407"/>
        <end position="416"/>
    </location>
</feature>
<feature type="compositionally biased region" description="Low complexity" evidence="1">
    <location>
        <begin position="465"/>
        <end position="478"/>
    </location>
</feature>
<evidence type="ECO:0000313" key="3">
    <source>
        <dbReference type="Proteomes" id="UP001055439"/>
    </source>
</evidence>
<dbReference type="PANTHER" id="PTHR34660:SF7">
    <property type="entry name" value="DNA LIGASE-LIKE PROTEIN"/>
    <property type="match status" value="1"/>
</dbReference>
<sequence length="500" mass="55971">MSRCFPYHPPHIEESLIESIKPKECTIILTCVCVIHSPVYLSALLPHCIFFAGVDYSSGALKLQKESQKAKKKEKRRERKEREKTNEKLVNSQYEKKNHIKRKREEKKLDQNLFSQKTGNDVIQQLERSGITEEHELPCSIQYYHDSPESSQDSNKRRKLLPSDSGHNKHGIIIRIKLPTSKQRDSKPPLPSVGQEDAQQPLASLKQRERKPLLTSVRQADAQLPLPSLKPRELKPPLPAVRQADAQLQLPLSKPRELKPPLPLVRQADAQLPVPSLKQRESKPPLPSLRQADAQLPVPSLKQRESKPPLPSLRQADAQLPVPSLKQSEPKSPLPSVRQADAQVQFPLLKQIRPEPRYTQTAAQVTAAVNNKSKQIADDRPAVDQHLCSSGRTVETGLDRGAAAPSHGTTSSKRIGSRTWQQEKFDQLMVNWNPPPLQLESSDAGGDDWLFGAPKPRASSYAAESKSSNGSGSNVISSPQPRACYLPELDMYQLPYTVPF</sequence>
<name>A0A9E7K7I5_9LILI</name>
<gene>
    <name evidence="2" type="ORF">MUK42_19869</name>
</gene>
<dbReference type="OrthoDB" id="778084at2759"/>
<proteinExistence type="predicted"/>
<dbReference type="EMBL" id="CP097507">
    <property type="protein sequence ID" value="URE06952.1"/>
    <property type="molecule type" value="Genomic_DNA"/>
</dbReference>
<protein>
    <submittedName>
        <fullName evidence="2">Uncharacterized protein</fullName>
    </submittedName>
</protein>
<evidence type="ECO:0000256" key="1">
    <source>
        <dbReference type="SAM" id="MobiDB-lite"/>
    </source>
</evidence>
<keyword evidence="3" id="KW-1185">Reference proteome</keyword>
<reference evidence="2" key="1">
    <citation type="submission" date="2022-05" db="EMBL/GenBank/DDBJ databases">
        <title>The Musa troglodytarum L. genome provides insights into the mechanism of non-climacteric behaviour and enrichment of carotenoids.</title>
        <authorList>
            <person name="Wang J."/>
        </authorList>
    </citation>
    <scope>NUCLEOTIDE SEQUENCE</scope>
    <source>
        <tissue evidence="2">Leaf</tissue>
    </source>
</reference>
<dbReference type="PANTHER" id="PTHR34660">
    <property type="entry name" value="MYB-LIKE PROTEIN X"/>
    <property type="match status" value="1"/>
</dbReference>
<dbReference type="AlphaFoldDB" id="A0A9E7K7I5"/>